<evidence type="ECO:0000256" key="5">
    <source>
        <dbReference type="ARBA" id="ARBA00022679"/>
    </source>
</evidence>
<evidence type="ECO:0000256" key="7">
    <source>
        <dbReference type="HAMAP-Rule" id="MF_00090"/>
    </source>
</evidence>
<comment type="similarity">
    <text evidence="2 7">Belongs to the methyltransferase superfamily. L-isoaspartyl/D-aspartyl protein methyltransferase family.</text>
</comment>
<dbReference type="InterPro" id="IPR000682">
    <property type="entry name" value="PCMT"/>
</dbReference>
<proteinExistence type="inferred from homology"/>
<dbReference type="Proteomes" id="UP000292136">
    <property type="component" value="Unassembled WGS sequence"/>
</dbReference>
<evidence type="ECO:0000313" key="9">
    <source>
        <dbReference type="Proteomes" id="UP000292136"/>
    </source>
</evidence>
<evidence type="ECO:0000256" key="1">
    <source>
        <dbReference type="ARBA" id="ARBA00004496"/>
    </source>
</evidence>
<comment type="caution">
    <text evidence="8">The sequence shown here is derived from an EMBL/GenBank/DDBJ whole genome shotgun (WGS) entry which is preliminary data.</text>
</comment>
<dbReference type="NCBIfam" id="TIGR00080">
    <property type="entry name" value="pimt"/>
    <property type="match status" value="1"/>
</dbReference>
<dbReference type="Gene3D" id="3.40.50.150">
    <property type="entry name" value="Vaccinia Virus protein VP39"/>
    <property type="match status" value="1"/>
</dbReference>
<evidence type="ECO:0000313" key="8">
    <source>
        <dbReference type="EMBL" id="RZT89382.1"/>
    </source>
</evidence>
<dbReference type="SUPFAM" id="SSF53335">
    <property type="entry name" value="S-adenosyl-L-methionine-dependent methyltransferases"/>
    <property type="match status" value="1"/>
</dbReference>
<keyword evidence="4 7" id="KW-0489">Methyltransferase</keyword>
<protein>
    <recommendedName>
        <fullName evidence="7">Protein-L-isoaspartate O-methyltransferase</fullName>
        <ecNumber evidence="7">2.1.1.77</ecNumber>
    </recommendedName>
    <alternativeName>
        <fullName evidence="7">L-isoaspartyl protein carboxyl methyltransferase</fullName>
    </alternativeName>
    <alternativeName>
        <fullName evidence="7">Protein L-isoaspartyl methyltransferase</fullName>
    </alternativeName>
    <alternativeName>
        <fullName evidence="7">Protein-beta-aspartate methyltransferase</fullName>
        <shortName evidence="7">PIMT</shortName>
    </alternativeName>
</protein>
<comment type="function">
    <text evidence="7">Catalyzes the methyl esterification of L-isoaspartyl residues in peptides and proteins that result from spontaneous decomposition of normal L-aspartyl and L-asparaginyl residues. It plays a role in the repair and/or degradation of damaged proteins.</text>
</comment>
<comment type="subcellular location">
    <subcellularLocation>
        <location evidence="1 7">Cytoplasm</location>
    </subcellularLocation>
</comment>
<feature type="active site" evidence="7">
    <location>
        <position position="69"/>
    </location>
</feature>
<dbReference type="PANTHER" id="PTHR11579">
    <property type="entry name" value="PROTEIN-L-ISOASPARTATE O-METHYLTRANSFERASE"/>
    <property type="match status" value="1"/>
</dbReference>
<dbReference type="HAMAP" id="MF_00090">
    <property type="entry name" value="PIMT"/>
    <property type="match status" value="1"/>
</dbReference>
<dbReference type="PROSITE" id="PS01279">
    <property type="entry name" value="PCMT"/>
    <property type="match status" value="1"/>
</dbReference>
<dbReference type="Pfam" id="PF01135">
    <property type="entry name" value="PCMT"/>
    <property type="match status" value="1"/>
</dbReference>
<evidence type="ECO:0000256" key="4">
    <source>
        <dbReference type="ARBA" id="ARBA00022603"/>
    </source>
</evidence>
<organism evidence="8 9">
    <name type="scientific">Azospira oryzae</name>
    <dbReference type="NCBI Taxonomy" id="146939"/>
    <lineage>
        <taxon>Bacteria</taxon>
        <taxon>Pseudomonadati</taxon>
        <taxon>Pseudomonadota</taxon>
        <taxon>Betaproteobacteria</taxon>
        <taxon>Rhodocyclales</taxon>
        <taxon>Rhodocyclaceae</taxon>
        <taxon>Azospira</taxon>
    </lineage>
</organism>
<dbReference type="RefSeq" id="WP_014237039.1">
    <property type="nucleotide sequence ID" value="NZ_SHKM01000001.1"/>
</dbReference>
<evidence type="ECO:0000256" key="6">
    <source>
        <dbReference type="ARBA" id="ARBA00022691"/>
    </source>
</evidence>
<evidence type="ECO:0000256" key="3">
    <source>
        <dbReference type="ARBA" id="ARBA00022490"/>
    </source>
</evidence>
<comment type="catalytic activity">
    <reaction evidence="7">
        <text>[protein]-L-isoaspartate + S-adenosyl-L-methionine = [protein]-L-isoaspartate alpha-methyl ester + S-adenosyl-L-homocysteine</text>
        <dbReference type="Rhea" id="RHEA:12705"/>
        <dbReference type="Rhea" id="RHEA-COMP:12143"/>
        <dbReference type="Rhea" id="RHEA-COMP:12144"/>
        <dbReference type="ChEBI" id="CHEBI:57856"/>
        <dbReference type="ChEBI" id="CHEBI:59789"/>
        <dbReference type="ChEBI" id="CHEBI:90596"/>
        <dbReference type="ChEBI" id="CHEBI:90598"/>
        <dbReference type="EC" id="2.1.1.77"/>
    </reaction>
</comment>
<gene>
    <name evidence="7" type="primary">pcm</name>
    <name evidence="8" type="ORF">EV678_0166</name>
</gene>
<reference evidence="8 9" key="1">
    <citation type="submission" date="2019-02" db="EMBL/GenBank/DDBJ databases">
        <title>Genomic Encyclopedia of Type Strains, Phase IV (KMG-IV): sequencing the most valuable type-strain genomes for metagenomic binning, comparative biology and taxonomic classification.</title>
        <authorList>
            <person name="Goeker M."/>
        </authorList>
    </citation>
    <scope>NUCLEOTIDE SEQUENCE [LARGE SCALE GENOMIC DNA]</scope>
    <source>
        <strain evidence="8 9">DSM 21223</strain>
    </source>
</reference>
<dbReference type="EC" id="2.1.1.77" evidence="7"/>
<keyword evidence="9" id="KW-1185">Reference proteome</keyword>
<dbReference type="PANTHER" id="PTHR11579:SF0">
    <property type="entry name" value="PROTEIN-L-ISOASPARTATE(D-ASPARTATE) O-METHYLTRANSFERASE"/>
    <property type="match status" value="1"/>
</dbReference>
<keyword evidence="3 7" id="KW-0963">Cytoplasm</keyword>
<dbReference type="EMBL" id="SHKM01000001">
    <property type="protein sequence ID" value="RZT89382.1"/>
    <property type="molecule type" value="Genomic_DNA"/>
</dbReference>
<keyword evidence="6 7" id="KW-0949">S-adenosyl-L-methionine</keyword>
<name>A0ABY0IQL0_9RHOO</name>
<evidence type="ECO:0000256" key="2">
    <source>
        <dbReference type="ARBA" id="ARBA00005369"/>
    </source>
</evidence>
<dbReference type="NCBIfam" id="NF001453">
    <property type="entry name" value="PRK00312.1"/>
    <property type="match status" value="1"/>
</dbReference>
<dbReference type="CDD" id="cd02440">
    <property type="entry name" value="AdoMet_MTases"/>
    <property type="match status" value="1"/>
</dbReference>
<dbReference type="InterPro" id="IPR029063">
    <property type="entry name" value="SAM-dependent_MTases_sf"/>
</dbReference>
<accession>A0ABY0IQL0</accession>
<keyword evidence="5 7" id="KW-0808">Transferase</keyword>
<sequence length="224" mass="24266">MATGVSGIGMTSLRTRMRMVERLRDKGIVDETVLAAMAAVPRHIFVEEAMAHRAYEDTALPLGHSQTISQPYIVARMIELLRAGREQSLPGGLGKTLEIGAGCGYQAAVLAQLAPDVYAVERIEPLIERAKQNLRQMQQFNVRLKYADGQLGLPEAAPYHTIIVAAAANRVPPALLQQLAVGGRMVLPVGAGEQALHLIERTPQGFLETKLDAVRFVPLLSGVE</sequence>